<sequence>MSVIYVAYPTDAGYRGEGVYGKASPPAYASRKDKVKLLQPAQDHPAVAAESTPITADIYRHRAQSAVNLGFWLVGEQWGTPEYFAECATNDTAEFNVAEGCSKEYMENFWSTFITEDDFAAMPELGINTVRLPIGYWTVGKDNCHCQKTVFWPYMDKYENQWSYVLQAIQWAAKYNIGVLIDYHGAEGSQNGWEYMLHTTAVLEWVASQIKDFPNVVGLELLNEPYPDKMDVINPWYESTMRRLKPILGNDFPFYIFGNNKGRSDWIRNRTEFVVMDYHLYFLWNTQIEKLNTDELIARMHSYYAPLLDSWGPNLIIGEWACTVSNPDTPWINYTQFCDAQMELLNRPSIAGWHYWNWKAEDNWYNTWSFLSSTGGADGLSRAHTDTRELLIPPRGQANFLIDQSVSTGPAQGKTLAKRSIFAVEEPDALHIWDEGCKVATEFARAGSRLGFTKQWVKGKGLRSSSHGQDEYHQHFHRGVIDCQT</sequence>
<accession>A0ACC2VKG2</accession>
<dbReference type="EMBL" id="JASBWT010000012">
    <property type="protein sequence ID" value="KAJ9099772.1"/>
    <property type="molecule type" value="Genomic_DNA"/>
</dbReference>
<organism evidence="1 2">
    <name type="scientific">Naganishia friedmannii</name>
    <dbReference type="NCBI Taxonomy" id="89922"/>
    <lineage>
        <taxon>Eukaryota</taxon>
        <taxon>Fungi</taxon>
        <taxon>Dikarya</taxon>
        <taxon>Basidiomycota</taxon>
        <taxon>Agaricomycotina</taxon>
        <taxon>Tremellomycetes</taxon>
        <taxon>Filobasidiales</taxon>
        <taxon>Filobasidiaceae</taxon>
        <taxon>Naganishia</taxon>
    </lineage>
</organism>
<proteinExistence type="predicted"/>
<reference evidence="1" key="1">
    <citation type="submission" date="2023-04" db="EMBL/GenBank/DDBJ databases">
        <title>Draft Genome sequencing of Naganishia species isolated from polar environments using Oxford Nanopore Technology.</title>
        <authorList>
            <person name="Leo P."/>
            <person name="Venkateswaran K."/>
        </authorList>
    </citation>
    <scope>NUCLEOTIDE SEQUENCE</scope>
    <source>
        <strain evidence="1">MNA-CCFEE 5423</strain>
    </source>
</reference>
<dbReference type="Proteomes" id="UP001227268">
    <property type="component" value="Unassembled WGS sequence"/>
</dbReference>
<evidence type="ECO:0000313" key="1">
    <source>
        <dbReference type="EMBL" id="KAJ9099772.1"/>
    </source>
</evidence>
<comment type="caution">
    <text evidence="1">The sequence shown here is derived from an EMBL/GenBank/DDBJ whole genome shotgun (WGS) entry which is preliminary data.</text>
</comment>
<evidence type="ECO:0000313" key="2">
    <source>
        <dbReference type="Proteomes" id="UP001227268"/>
    </source>
</evidence>
<keyword evidence="2" id="KW-1185">Reference proteome</keyword>
<protein>
    <submittedName>
        <fullName evidence="1">Uncharacterized protein</fullName>
    </submittedName>
</protein>
<name>A0ACC2VKG2_9TREE</name>
<gene>
    <name evidence="1" type="ORF">QFC21_003770</name>
</gene>